<dbReference type="Proteomes" id="UP000294225">
    <property type="component" value="Unassembled WGS sequence"/>
</dbReference>
<dbReference type="SMART" id="SM00530">
    <property type="entry name" value="HTH_XRE"/>
    <property type="match status" value="1"/>
</dbReference>
<protein>
    <submittedName>
        <fullName evidence="2">XRE family transcriptional regulator</fullName>
    </submittedName>
</protein>
<organism evidence="2 3">
    <name type="scientific">Kribbella speibonae</name>
    <dbReference type="NCBI Taxonomy" id="1572660"/>
    <lineage>
        <taxon>Bacteria</taxon>
        <taxon>Bacillati</taxon>
        <taxon>Actinomycetota</taxon>
        <taxon>Actinomycetes</taxon>
        <taxon>Propionibacteriales</taxon>
        <taxon>Kribbellaceae</taxon>
        <taxon>Kribbella</taxon>
    </lineage>
</organism>
<evidence type="ECO:0000313" key="3">
    <source>
        <dbReference type="Proteomes" id="UP000294225"/>
    </source>
</evidence>
<dbReference type="RefSeq" id="WP_131495492.1">
    <property type="nucleotide sequence ID" value="NZ_SJKC01000001.1"/>
</dbReference>
<name>A0A4V2M5S5_9ACTN</name>
<feature type="domain" description="HTH cro/C1-type" evidence="1">
    <location>
        <begin position="35"/>
        <end position="82"/>
    </location>
</feature>
<gene>
    <name evidence="2" type="ORF">E0H92_04775</name>
</gene>
<dbReference type="PANTHER" id="PTHR35010:SF2">
    <property type="entry name" value="BLL4672 PROTEIN"/>
    <property type="match status" value="1"/>
</dbReference>
<dbReference type="CDD" id="cd00093">
    <property type="entry name" value="HTH_XRE"/>
    <property type="match status" value="1"/>
</dbReference>
<dbReference type="Pfam" id="PF13560">
    <property type="entry name" value="HTH_31"/>
    <property type="match status" value="1"/>
</dbReference>
<dbReference type="InterPro" id="IPR041413">
    <property type="entry name" value="MLTR_LBD"/>
</dbReference>
<dbReference type="SUPFAM" id="SSF47413">
    <property type="entry name" value="lambda repressor-like DNA-binding domains"/>
    <property type="match status" value="1"/>
</dbReference>
<evidence type="ECO:0000313" key="2">
    <source>
        <dbReference type="EMBL" id="TCC40992.1"/>
    </source>
</evidence>
<dbReference type="InterPro" id="IPR001387">
    <property type="entry name" value="Cro/C1-type_HTH"/>
</dbReference>
<dbReference type="PROSITE" id="PS50943">
    <property type="entry name" value="HTH_CROC1"/>
    <property type="match status" value="1"/>
</dbReference>
<dbReference type="PANTHER" id="PTHR35010">
    <property type="entry name" value="BLL4672 PROTEIN-RELATED"/>
    <property type="match status" value="1"/>
</dbReference>
<evidence type="ECO:0000259" key="1">
    <source>
        <dbReference type="PROSITE" id="PS50943"/>
    </source>
</evidence>
<sequence>MATRTELGQALRGWRESISPAAIGLPTGGRRRVPGLRREELALTAGISFDYLVQLEQGRAANPSPQVLHALAEVLRLDAVDREVLFRLAGSRAPASGSVPRQIPAGVQRMIDRMSDTPVAVFTAAWDAVQWNPLWSELFGDPTHAPSRNIVWGHFAADTPAGASAVERDRAHTDAFERMMVSDLRRAADRYPDDRAVAELIDGLRASSRFDELWARYETLPLAGSHKTVLHPELGAITLDCDILAIERADLHIVMNWAVPGTRDADKLDTLRDQAATATR</sequence>
<dbReference type="AlphaFoldDB" id="A0A4V2M5S5"/>
<dbReference type="InterPro" id="IPR010982">
    <property type="entry name" value="Lambda_DNA-bd_dom_sf"/>
</dbReference>
<dbReference type="Gene3D" id="1.10.260.40">
    <property type="entry name" value="lambda repressor-like DNA-binding domains"/>
    <property type="match status" value="1"/>
</dbReference>
<reference evidence="2 3" key="1">
    <citation type="submission" date="2019-02" db="EMBL/GenBank/DDBJ databases">
        <title>Kribbella capetownensis sp. nov. and Kribbella speibonae sp. nov., isolated from soil.</title>
        <authorList>
            <person name="Curtis S.M."/>
            <person name="Norton I."/>
            <person name="Everest G.J."/>
            <person name="Meyers P.R."/>
        </authorList>
    </citation>
    <scope>NUCLEOTIDE SEQUENCE [LARGE SCALE GENOMIC DNA]</scope>
    <source>
        <strain evidence="2 3">YM55</strain>
    </source>
</reference>
<comment type="caution">
    <text evidence="2">The sequence shown here is derived from an EMBL/GenBank/DDBJ whole genome shotgun (WGS) entry which is preliminary data.</text>
</comment>
<proteinExistence type="predicted"/>
<accession>A0A4V2M5S5</accession>
<dbReference type="Pfam" id="PF17765">
    <property type="entry name" value="MLTR_LBD"/>
    <property type="match status" value="1"/>
</dbReference>
<dbReference type="EMBL" id="SJKC01000001">
    <property type="protein sequence ID" value="TCC40992.1"/>
    <property type="molecule type" value="Genomic_DNA"/>
</dbReference>
<dbReference type="Gene3D" id="3.30.450.180">
    <property type="match status" value="1"/>
</dbReference>
<dbReference type="GO" id="GO:0003677">
    <property type="term" value="F:DNA binding"/>
    <property type="evidence" value="ECO:0007669"/>
    <property type="project" value="InterPro"/>
</dbReference>